<reference evidence="2 3" key="1">
    <citation type="journal article" date="2023" name="bioRxiv">
        <title>High-quality genome assemblies of four members of thePodospora anserinaspecies complex.</title>
        <authorList>
            <person name="Ament-Velasquez S.L."/>
            <person name="Vogan A.A."/>
            <person name="Wallerman O."/>
            <person name="Hartmann F."/>
            <person name="Gautier V."/>
            <person name="Silar P."/>
            <person name="Giraud T."/>
            <person name="Johannesson H."/>
        </authorList>
    </citation>
    <scope>NUCLEOTIDE SEQUENCE [LARGE SCALE GENOMIC DNA]</scope>
    <source>
        <strain evidence="2 3">CBS 112042</strain>
    </source>
</reference>
<name>A0ABR0FZZ5_9PEZI</name>
<organism evidence="2 3">
    <name type="scientific">Podospora bellae-mahoneyi</name>
    <dbReference type="NCBI Taxonomy" id="2093777"/>
    <lineage>
        <taxon>Eukaryota</taxon>
        <taxon>Fungi</taxon>
        <taxon>Dikarya</taxon>
        <taxon>Ascomycota</taxon>
        <taxon>Pezizomycotina</taxon>
        <taxon>Sordariomycetes</taxon>
        <taxon>Sordariomycetidae</taxon>
        <taxon>Sordariales</taxon>
        <taxon>Podosporaceae</taxon>
        <taxon>Podospora</taxon>
    </lineage>
</organism>
<dbReference type="EMBL" id="JAFFGZ010000001">
    <property type="protein sequence ID" value="KAK4649014.1"/>
    <property type="molecule type" value="Genomic_DNA"/>
</dbReference>
<gene>
    <name evidence="2" type="ORF">QC761_0016980</name>
</gene>
<dbReference type="Proteomes" id="UP001322138">
    <property type="component" value="Unassembled WGS sequence"/>
</dbReference>
<feature type="region of interest" description="Disordered" evidence="1">
    <location>
        <begin position="70"/>
        <end position="91"/>
    </location>
</feature>
<keyword evidence="3" id="KW-1185">Reference proteome</keyword>
<evidence type="ECO:0000256" key="1">
    <source>
        <dbReference type="SAM" id="MobiDB-lite"/>
    </source>
</evidence>
<comment type="caution">
    <text evidence="2">The sequence shown here is derived from an EMBL/GenBank/DDBJ whole genome shotgun (WGS) entry which is preliminary data.</text>
</comment>
<proteinExistence type="predicted"/>
<dbReference type="RefSeq" id="XP_062737989.1">
    <property type="nucleotide sequence ID" value="XM_062872026.1"/>
</dbReference>
<dbReference type="GeneID" id="87891104"/>
<protein>
    <submittedName>
        <fullName evidence="2">Uncharacterized protein</fullName>
    </submittedName>
</protein>
<accession>A0ABR0FZZ5</accession>
<evidence type="ECO:0000313" key="3">
    <source>
        <dbReference type="Proteomes" id="UP001322138"/>
    </source>
</evidence>
<sequence>MESPELRWTTAKNQPKTKTAILLAVLFVRASSLPVALSLEAKETQDRHVHPAGAWQSPTVDATSTRAQWVSSYGNKPPKKAQENEPTVNGTSTRVQWVSSYGNNPPKKAQESPTVDATSTRAKWVSSYGNKPPKKGASFSDHWLPVGPGYLDLDALESGYHAHLMIMHDSTSWLQSGMTAIKGFMRRFA</sequence>
<evidence type="ECO:0000313" key="2">
    <source>
        <dbReference type="EMBL" id="KAK4649014.1"/>
    </source>
</evidence>